<dbReference type="AlphaFoldDB" id="A0AAN6XIY9"/>
<proteinExistence type="predicted"/>
<organism evidence="2 3">
    <name type="scientific">Triangularia verruculosa</name>
    <dbReference type="NCBI Taxonomy" id="2587418"/>
    <lineage>
        <taxon>Eukaryota</taxon>
        <taxon>Fungi</taxon>
        <taxon>Dikarya</taxon>
        <taxon>Ascomycota</taxon>
        <taxon>Pezizomycotina</taxon>
        <taxon>Sordariomycetes</taxon>
        <taxon>Sordariomycetidae</taxon>
        <taxon>Sordariales</taxon>
        <taxon>Podosporaceae</taxon>
        <taxon>Triangularia</taxon>
    </lineage>
</organism>
<evidence type="ECO:0000259" key="1">
    <source>
        <dbReference type="Pfam" id="PF06985"/>
    </source>
</evidence>
<dbReference type="InterPro" id="IPR010730">
    <property type="entry name" value="HET"/>
</dbReference>
<feature type="domain" description="Heterokaryon incompatibility" evidence="1">
    <location>
        <begin position="155"/>
        <end position="292"/>
    </location>
</feature>
<sequence length="654" mass="74026">MIGLVESESSCLLCPLLAYTSAGLLDPAGFLSHPKVARSVKEFAVLPRKHQIWKTGNADDGSLSHRAKPGPNQYTPQEIEEFIRLIVKFVHGRDQQDRFRLIDTHNADFDAISEWLKTCATHSPSCGYDGPILDGARVIDCETRQVVRAERSWRYLALSYVWGSKPEYWSMAAFGGFLPQPAPAVIEDAITATRRLGFRYLWVDRYCIPQDDIEEKFRQIRSMNHIYSNAFLTIIAAAGTDPSYGLPGVGERPRTAQRCERIGEYMLFSELPHPRDIIAKSHWASRGWTYQEDVLSRRRLVFTEKLVYYECQVCSFSEDRKNACERLEKSKSVRNPTDTESTLEIFGHLSDFTSRQFSVESDILHGIAGIFKVYQQNNWAQHYWGVPILSRYQVGLVIDREAWGRLNEGPPDWGHTMSLVVGLFWDGTMMRRRPGFPSWSWSGWVGRTFGQRRVVVPFRLPFGDVSVFVQCKDGALVEWESFVDTGGLKSDSLDMSPFLHLSAWTLEVSVGHFPTGITGQGGVSRSGLFVKTGNIHGEGVGTGAAYSLVKFTRTGEEENYLGAGKLHGDHRALECILFEEVKQRNHFRLDNKGDRRKGPQALLVAKVGDHYERLGHFEFAPVDLVWTEFGSDNGAEICAWELERLLIKRTVKLG</sequence>
<reference evidence="2" key="1">
    <citation type="journal article" date="2023" name="Mol. Phylogenet. Evol.">
        <title>Genome-scale phylogeny and comparative genomics of the fungal order Sordariales.</title>
        <authorList>
            <person name="Hensen N."/>
            <person name="Bonometti L."/>
            <person name="Westerberg I."/>
            <person name="Brannstrom I.O."/>
            <person name="Guillou S."/>
            <person name="Cros-Aarteil S."/>
            <person name="Calhoun S."/>
            <person name="Haridas S."/>
            <person name="Kuo A."/>
            <person name="Mondo S."/>
            <person name="Pangilinan J."/>
            <person name="Riley R."/>
            <person name="LaButti K."/>
            <person name="Andreopoulos B."/>
            <person name="Lipzen A."/>
            <person name="Chen C."/>
            <person name="Yan M."/>
            <person name="Daum C."/>
            <person name="Ng V."/>
            <person name="Clum A."/>
            <person name="Steindorff A."/>
            <person name="Ohm R.A."/>
            <person name="Martin F."/>
            <person name="Silar P."/>
            <person name="Natvig D.O."/>
            <person name="Lalanne C."/>
            <person name="Gautier V."/>
            <person name="Ament-Velasquez S.L."/>
            <person name="Kruys A."/>
            <person name="Hutchinson M.I."/>
            <person name="Powell A.J."/>
            <person name="Barry K."/>
            <person name="Miller A.N."/>
            <person name="Grigoriev I.V."/>
            <person name="Debuchy R."/>
            <person name="Gladieux P."/>
            <person name="Hiltunen Thoren M."/>
            <person name="Johannesson H."/>
        </authorList>
    </citation>
    <scope>NUCLEOTIDE SEQUENCE</scope>
    <source>
        <strain evidence="2">CBS 315.58</strain>
    </source>
</reference>
<dbReference type="Pfam" id="PF06985">
    <property type="entry name" value="HET"/>
    <property type="match status" value="1"/>
</dbReference>
<reference evidence="2" key="2">
    <citation type="submission" date="2023-05" db="EMBL/GenBank/DDBJ databases">
        <authorList>
            <consortium name="Lawrence Berkeley National Laboratory"/>
            <person name="Steindorff A."/>
            <person name="Hensen N."/>
            <person name="Bonometti L."/>
            <person name="Westerberg I."/>
            <person name="Brannstrom I.O."/>
            <person name="Guillou S."/>
            <person name="Cros-Aarteil S."/>
            <person name="Calhoun S."/>
            <person name="Haridas S."/>
            <person name="Kuo A."/>
            <person name="Mondo S."/>
            <person name="Pangilinan J."/>
            <person name="Riley R."/>
            <person name="Labutti K."/>
            <person name="Andreopoulos B."/>
            <person name="Lipzen A."/>
            <person name="Chen C."/>
            <person name="Yanf M."/>
            <person name="Daum C."/>
            <person name="Ng V."/>
            <person name="Clum A."/>
            <person name="Ohm R."/>
            <person name="Martin F."/>
            <person name="Silar P."/>
            <person name="Natvig D."/>
            <person name="Lalanne C."/>
            <person name="Gautier V."/>
            <person name="Ament-Velasquez S.L."/>
            <person name="Kruys A."/>
            <person name="Hutchinson M.I."/>
            <person name="Powell A.J."/>
            <person name="Barry K."/>
            <person name="Miller A.N."/>
            <person name="Grigoriev I.V."/>
            <person name="Debuchy R."/>
            <person name="Gladieux P."/>
            <person name="Thoren M.H."/>
            <person name="Johannesson H."/>
        </authorList>
    </citation>
    <scope>NUCLEOTIDE SEQUENCE</scope>
    <source>
        <strain evidence="2">CBS 315.58</strain>
    </source>
</reference>
<dbReference type="EMBL" id="MU863908">
    <property type="protein sequence ID" value="KAK4201330.1"/>
    <property type="molecule type" value="Genomic_DNA"/>
</dbReference>
<comment type="caution">
    <text evidence="2">The sequence shown here is derived from an EMBL/GenBank/DDBJ whole genome shotgun (WGS) entry which is preliminary data.</text>
</comment>
<accession>A0AAN6XIY9</accession>
<dbReference type="PANTHER" id="PTHR33112:SF1">
    <property type="entry name" value="HETEROKARYON INCOMPATIBILITY DOMAIN-CONTAINING PROTEIN"/>
    <property type="match status" value="1"/>
</dbReference>
<dbReference type="Proteomes" id="UP001303160">
    <property type="component" value="Unassembled WGS sequence"/>
</dbReference>
<protein>
    <submittedName>
        <fullName evidence="2">Heterokaryon incompatibility protein-domain-containing protein</fullName>
    </submittedName>
</protein>
<keyword evidence="3" id="KW-1185">Reference proteome</keyword>
<evidence type="ECO:0000313" key="2">
    <source>
        <dbReference type="EMBL" id="KAK4201330.1"/>
    </source>
</evidence>
<name>A0AAN6XIY9_9PEZI</name>
<gene>
    <name evidence="2" type="ORF">QBC40DRAFT_171818</name>
</gene>
<dbReference type="PANTHER" id="PTHR33112">
    <property type="entry name" value="DOMAIN PROTEIN, PUTATIVE-RELATED"/>
    <property type="match status" value="1"/>
</dbReference>
<evidence type="ECO:0000313" key="3">
    <source>
        <dbReference type="Proteomes" id="UP001303160"/>
    </source>
</evidence>